<keyword evidence="1" id="KW-0732">Signal</keyword>
<dbReference type="InterPro" id="IPR013783">
    <property type="entry name" value="Ig-like_fold"/>
</dbReference>
<dbReference type="Pfam" id="PF07691">
    <property type="entry name" value="PA14"/>
    <property type="match status" value="2"/>
</dbReference>
<accession>A0ABW3SVJ1</accession>
<evidence type="ECO:0000259" key="3">
    <source>
        <dbReference type="PROSITE" id="PS51820"/>
    </source>
</evidence>
<evidence type="ECO:0000313" key="4">
    <source>
        <dbReference type="EMBL" id="MFD1188610.1"/>
    </source>
</evidence>
<dbReference type="InterPro" id="IPR037524">
    <property type="entry name" value="PA14/GLEYA"/>
</dbReference>
<sequence>MLTPLVAAAQNYSGPLVITKGGTYTGNWESRDTNIPAVEITTSEPVVIINSNIRSAGRLIRFTGAVANITVRHTNGYGLTPTPWKGYKKSRNFLVADEFKNIVVENCYFEGIAGINLGGRYQGNGTPSETIKIRYNKIKNIDGRIHGGWEKVNFVGLHFRNGISHAEIAWNQIINEANNSVVEDNINIHNARGTANSPIKIHNNYIQGSYPLPATSSTYTGGGILADGDGTPDTSPAFLDVYENQLVGLGAYSLGIAGGHNIRYHHNRAINATTFANGAPFNMYTGGLWSKDYYHKGSMYENSVDNNTVAIYARNYPNLRNNVTVAEGATFRDNIFPLNTVITLEDEQNEFKSWNQKLQKNGIVLGPNGSSQPAPANAAPTVAITSPSNNSSYTEGSISVSVAADDSDGSVKKVELFQGSTKVSEKTSGPFNFTLSNLTAGSYTLTAKATDDDGASTTSKAIQLNVTKAEGKTPSPQAPQAPQTETQGAITREFWSNLPYGSVNVIPVSKTPNSTTTLSSFEAPSNAGDNYGQRISGYITAPQSGQYTFWIAGDDDAELYLSTSEDPNSKKRIAYVDGYTNSREWEKYKSQKSASVSLEAGKRYYIEALHKENSGGDNLAVAWQMPNGAKEMPISGNSLSPKGSTKPTVATTGKIEREFWGNVSIKSADDIPVNKTPDSVTELTLFEAPSNAGNDYGQRIRGYITAPQSGEYTFWIAGDDEAELWLSTSDNPNNKSRIAYINGPNNWTNSREWNKYSSQKSAKVNLKAGQLYYIEALHVEHGGGDNLAVGWQLPDGDMERPIAGNRLTAFGSSLTSTSSSAMTASSFETEPLFNQVSAYPNPFNEVITLNMGEQETELKEVVILDQTGKVIYKQQNLTLEGNKLTINLAGAGLKRGLYFLRYADKAGATKTLKVVKQ</sequence>
<keyword evidence="5" id="KW-1185">Reference proteome</keyword>
<dbReference type="InterPro" id="IPR026444">
    <property type="entry name" value="Secre_tail"/>
</dbReference>
<dbReference type="Proteomes" id="UP001597094">
    <property type="component" value="Unassembled WGS sequence"/>
</dbReference>
<protein>
    <submittedName>
        <fullName evidence="4">PA14 domain-containing protein</fullName>
    </submittedName>
</protein>
<dbReference type="InterPro" id="IPR052387">
    <property type="entry name" value="Fibrocystin"/>
</dbReference>
<dbReference type="PANTHER" id="PTHR46769">
    <property type="entry name" value="POLYCYSTIC KIDNEY AND HEPATIC DISEASE 1 (AUTOSOMAL RECESSIVE)-LIKE 1"/>
    <property type="match status" value="1"/>
</dbReference>
<evidence type="ECO:0000256" key="1">
    <source>
        <dbReference type="ARBA" id="ARBA00022729"/>
    </source>
</evidence>
<feature type="compositionally biased region" description="Polar residues" evidence="2">
    <location>
        <begin position="383"/>
        <end position="395"/>
    </location>
</feature>
<dbReference type="InterPro" id="IPR011050">
    <property type="entry name" value="Pectin_lyase_fold/virulence"/>
</dbReference>
<dbReference type="Gene3D" id="2.60.40.10">
    <property type="entry name" value="Immunoglobulins"/>
    <property type="match status" value="1"/>
</dbReference>
<dbReference type="NCBIfam" id="TIGR04183">
    <property type="entry name" value="Por_Secre_tail"/>
    <property type="match status" value="1"/>
</dbReference>
<feature type="region of interest" description="Disordered" evidence="2">
    <location>
        <begin position="369"/>
        <end position="395"/>
    </location>
</feature>
<dbReference type="PANTHER" id="PTHR46769:SF2">
    <property type="entry name" value="FIBROCYSTIN-L ISOFORM 2 PRECURSOR-RELATED"/>
    <property type="match status" value="1"/>
</dbReference>
<dbReference type="SMART" id="SM00758">
    <property type="entry name" value="PA14"/>
    <property type="match status" value="2"/>
</dbReference>
<dbReference type="Pfam" id="PF17957">
    <property type="entry name" value="Big_7"/>
    <property type="match status" value="1"/>
</dbReference>
<reference evidence="5" key="1">
    <citation type="journal article" date="2019" name="Int. J. Syst. Evol. Microbiol.">
        <title>The Global Catalogue of Microorganisms (GCM) 10K type strain sequencing project: providing services to taxonomists for standard genome sequencing and annotation.</title>
        <authorList>
            <consortium name="The Broad Institute Genomics Platform"/>
            <consortium name="The Broad Institute Genome Sequencing Center for Infectious Disease"/>
            <person name="Wu L."/>
            <person name="Ma J."/>
        </authorList>
    </citation>
    <scope>NUCLEOTIDE SEQUENCE [LARGE SCALE GENOMIC DNA]</scope>
    <source>
        <strain evidence="5">JCM 31319</strain>
    </source>
</reference>
<dbReference type="Gene3D" id="2.60.120.1560">
    <property type="match status" value="2"/>
</dbReference>
<feature type="domain" description="PA14" evidence="3">
    <location>
        <begin position="485"/>
        <end position="637"/>
    </location>
</feature>
<evidence type="ECO:0000256" key="2">
    <source>
        <dbReference type="SAM" id="MobiDB-lite"/>
    </source>
</evidence>
<dbReference type="SUPFAM" id="SSF56988">
    <property type="entry name" value="Anthrax protective antigen"/>
    <property type="match status" value="2"/>
</dbReference>
<dbReference type="EMBL" id="JBHTLD010000318">
    <property type="protein sequence ID" value="MFD1188610.1"/>
    <property type="molecule type" value="Genomic_DNA"/>
</dbReference>
<organism evidence="4 5">
    <name type="scientific">Pontibacter rugosus</name>
    <dbReference type="NCBI Taxonomy" id="1745966"/>
    <lineage>
        <taxon>Bacteria</taxon>
        <taxon>Pseudomonadati</taxon>
        <taxon>Bacteroidota</taxon>
        <taxon>Cytophagia</taxon>
        <taxon>Cytophagales</taxon>
        <taxon>Hymenobacteraceae</taxon>
        <taxon>Pontibacter</taxon>
    </lineage>
</organism>
<evidence type="ECO:0000313" key="5">
    <source>
        <dbReference type="Proteomes" id="UP001597094"/>
    </source>
</evidence>
<feature type="domain" description="PA14" evidence="3">
    <location>
        <begin position="650"/>
        <end position="806"/>
    </location>
</feature>
<dbReference type="InterPro" id="IPR011658">
    <property type="entry name" value="PA14_dom"/>
</dbReference>
<name>A0ABW3SVJ1_9BACT</name>
<gene>
    <name evidence="4" type="ORF">ACFQ2O_20555</name>
</gene>
<dbReference type="PROSITE" id="PS51820">
    <property type="entry name" value="PA14"/>
    <property type="match status" value="2"/>
</dbReference>
<dbReference type="SUPFAM" id="SSF51126">
    <property type="entry name" value="Pectin lyase-like"/>
    <property type="match status" value="1"/>
</dbReference>
<feature type="region of interest" description="Disordered" evidence="2">
    <location>
        <begin position="467"/>
        <end position="486"/>
    </location>
</feature>
<comment type="caution">
    <text evidence="4">The sequence shown here is derived from an EMBL/GenBank/DDBJ whole genome shotgun (WGS) entry which is preliminary data.</text>
</comment>
<dbReference type="Pfam" id="PF18962">
    <property type="entry name" value="Por_Secre_tail"/>
    <property type="match status" value="1"/>
</dbReference>
<proteinExistence type="predicted"/>
<feature type="compositionally biased region" description="Low complexity" evidence="2">
    <location>
        <begin position="473"/>
        <end position="486"/>
    </location>
</feature>